<dbReference type="EMBL" id="JABANN010000757">
    <property type="protein sequence ID" value="KAF4654011.1"/>
    <property type="molecule type" value="Genomic_DNA"/>
</dbReference>
<sequence>MPVANNVEEKVKALAKDLLGENPITEDALNTLVSNLVNNDLTTIDFLAQAPVALVDAVLNAYNGEAAKASARLRLDVIIEEAQARRSLKRKRAEKEVEVFNMATGLKNLQDHVGPLALKAPPELIPQSRFLNKLKEDPYTYVPMPDLQVAQDVVDSSVTTKENLETADPGSVDSALLVSAQVGVLNRDRDSKSEGYSLEFKESGDVWLAIPDDKIEKMSSSISHMLQQQQCSLKELESISGKLNWVCNLIPHMRVYLSSLYGAIAIMNRRKMRFLKIGKTLRGDCSLWLKVLQDKTVYNKLVVEA</sequence>
<dbReference type="PANTHER" id="PTHR33050:SF7">
    <property type="entry name" value="RIBONUCLEASE H"/>
    <property type="match status" value="1"/>
</dbReference>
<dbReference type="AlphaFoldDB" id="A0A7J6L4L0"/>
<gene>
    <name evidence="1" type="ORF">FOL46_008907</name>
</gene>
<evidence type="ECO:0000313" key="2">
    <source>
        <dbReference type="Proteomes" id="UP000572268"/>
    </source>
</evidence>
<proteinExistence type="predicted"/>
<comment type="caution">
    <text evidence="1">The sequence shown here is derived from an EMBL/GenBank/DDBJ whole genome shotgun (WGS) entry which is preliminary data.</text>
</comment>
<dbReference type="PANTHER" id="PTHR33050">
    <property type="entry name" value="REVERSE TRANSCRIPTASE DOMAIN-CONTAINING PROTEIN"/>
    <property type="match status" value="1"/>
</dbReference>
<reference evidence="1 2" key="1">
    <citation type="submission" date="2020-04" db="EMBL/GenBank/DDBJ databases">
        <title>Perkinsus olseni comparative genomics.</title>
        <authorList>
            <person name="Bogema D.R."/>
        </authorList>
    </citation>
    <scope>NUCLEOTIDE SEQUENCE [LARGE SCALE GENOMIC DNA]</scope>
    <source>
        <strain evidence="1">ATCC PRA-31</strain>
    </source>
</reference>
<accession>A0A7J6L4L0</accession>
<protein>
    <submittedName>
        <fullName evidence="1">Uncharacterized protein</fullName>
    </submittedName>
</protein>
<name>A0A7J6L4L0_PEROL</name>
<evidence type="ECO:0000313" key="1">
    <source>
        <dbReference type="EMBL" id="KAF4654011.1"/>
    </source>
</evidence>
<organism evidence="1 2">
    <name type="scientific">Perkinsus olseni</name>
    <name type="common">Perkinsus atlanticus</name>
    <dbReference type="NCBI Taxonomy" id="32597"/>
    <lineage>
        <taxon>Eukaryota</taxon>
        <taxon>Sar</taxon>
        <taxon>Alveolata</taxon>
        <taxon>Perkinsozoa</taxon>
        <taxon>Perkinsea</taxon>
        <taxon>Perkinsida</taxon>
        <taxon>Perkinsidae</taxon>
        <taxon>Perkinsus</taxon>
    </lineage>
</organism>
<dbReference type="Proteomes" id="UP000572268">
    <property type="component" value="Unassembled WGS sequence"/>
</dbReference>
<dbReference type="InterPro" id="IPR052055">
    <property type="entry name" value="Hepadnavirus_pol/RT"/>
</dbReference>